<dbReference type="Gene3D" id="2.120.10.80">
    <property type="entry name" value="Kelch-type beta propeller"/>
    <property type="match status" value="1"/>
</dbReference>
<organism evidence="1 2">
    <name type="scientific">Algoriphagus aquatilis</name>
    <dbReference type="NCBI Taxonomy" id="490186"/>
    <lineage>
        <taxon>Bacteria</taxon>
        <taxon>Pseudomonadati</taxon>
        <taxon>Bacteroidota</taxon>
        <taxon>Cytophagia</taxon>
        <taxon>Cytophagales</taxon>
        <taxon>Cyclobacteriaceae</taxon>
        <taxon>Algoriphagus</taxon>
    </lineage>
</organism>
<dbReference type="PROSITE" id="PS51257">
    <property type="entry name" value="PROKAR_LIPOPROTEIN"/>
    <property type="match status" value="1"/>
</dbReference>
<comment type="caution">
    <text evidence="1">The sequence shown here is derived from an EMBL/GenBank/DDBJ whole genome shotgun (WGS) entry which is preliminary data.</text>
</comment>
<dbReference type="Proteomes" id="UP001596163">
    <property type="component" value="Unassembled WGS sequence"/>
</dbReference>
<sequence>MARKLVLAFLFLGGLASCSEDEVIPRTNPRFSVAFVQMIDRSGAEFAANVFDLGSEEILEYGFVYGLNTGLSIETGNFVSEKGIPGKEFRLKSTHSMPLGASIYVSAFIKTNQGVVYSLPYRFVSQGSDGFLFDRIEIPQEVYFGDTLIVYGSKLSRVPTDYSASIQRVPAIVTKIKDGSFGIVIPRSVTFQEGVGQIQDFEFEFKVSDKVLKVNKPVKFKSPEFTISTPSELSYTEDLVIRGKYLHDDNLRVRYINSEGNNFLLKVTEPSDGSVKIGLNALFTEPNPKLEVTIRGQVYPLEGFLKLRETKINPGQVVQFRGFSGTATIKGENFNPFLLDYNEFKLSPEIFKVDILSISPSEMEISFEYKFEKGPGSRITELRMTNAGITSTNSLKLEWTNPGIPYVLTGDYNFTLGEGKTVGLGEKGYMINSLGIYEIDPSSRSFNRIANSPTPGMNLARIFAIPADGKIYFGTYSNQESRTGEKLFFVFDPVTRNVKSLPKIPSSDNSFQSAVFYKGSIYYQGDEIDLMTGIDGNIKRYRFDLTSQTWEKLSDLNQPDGMFNNFTSFEYKGKIYATGIYQPNPFSVFLGLYEFNTATYSWDLLGPIRGTESLAIQKFFIIDEVIYGLGNNRLFILDLEKGEIQAPEYLEAHNGFAQSPNSFQLGNRFYLYTGIAFWQYDPNYFY</sequence>
<name>A0ABW0BZ72_9BACT</name>
<evidence type="ECO:0000313" key="2">
    <source>
        <dbReference type="Proteomes" id="UP001596163"/>
    </source>
</evidence>
<accession>A0ABW0BZ72</accession>
<evidence type="ECO:0008006" key="3">
    <source>
        <dbReference type="Google" id="ProtNLM"/>
    </source>
</evidence>
<keyword evidence="2" id="KW-1185">Reference proteome</keyword>
<dbReference type="SUPFAM" id="SSF117281">
    <property type="entry name" value="Kelch motif"/>
    <property type="match status" value="1"/>
</dbReference>
<dbReference type="InterPro" id="IPR015915">
    <property type="entry name" value="Kelch-typ_b-propeller"/>
</dbReference>
<reference evidence="2" key="1">
    <citation type="journal article" date="2019" name="Int. J. Syst. Evol. Microbiol.">
        <title>The Global Catalogue of Microorganisms (GCM) 10K type strain sequencing project: providing services to taxonomists for standard genome sequencing and annotation.</title>
        <authorList>
            <consortium name="The Broad Institute Genomics Platform"/>
            <consortium name="The Broad Institute Genome Sequencing Center for Infectious Disease"/>
            <person name="Wu L."/>
            <person name="Ma J."/>
        </authorList>
    </citation>
    <scope>NUCLEOTIDE SEQUENCE [LARGE SCALE GENOMIC DNA]</scope>
    <source>
        <strain evidence="2">CGMCC 1.7030</strain>
    </source>
</reference>
<gene>
    <name evidence="1" type="ORF">ACFPIK_12785</name>
</gene>
<evidence type="ECO:0000313" key="1">
    <source>
        <dbReference type="EMBL" id="MFC5192645.1"/>
    </source>
</evidence>
<proteinExistence type="predicted"/>
<dbReference type="EMBL" id="JBHSKS010000010">
    <property type="protein sequence ID" value="MFC5192645.1"/>
    <property type="molecule type" value="Genomic_DNA"/>
</dbReference>
<dbReference type="RefSeq" id="WP_377915858.1">
    <property type="nucleotide sequence ID" value="NZ_JBHSKS010000010.1"/>
</dbReference>
<protein>
    <recommendedName>
        <fullName evidence="3">IPT/TIG domain-containing protein</fullName>
    </recommendedName>
</protein>